<gene>
    <name evidence="7" type="ORF">CBG16520</name>
    <name evidence="7" type="ORF">CBG_16520</name>
</gene>
<dbReference type="PROSITE" id="PS50084">
    <property type="entry name" value="KH_TYPE_1"/>
    <property type="match status" value="4"/>
</dbReference>
<feature type="region of interest" description="Disordered" evidence="5">
    <location>
        <begin position="594"/>
        <end position="620"/>
    </location>
</feature>
<dbReference type="OMA" id="NGIRNCT"/>
<dbReference type="Gene3D" id="3.30.1370.10">
    <property type="entry name" value="K Homology domain, type 1"/>
    <property type="match status" value="4"/>
</dbReference>
<protein>
    <submittedName>
        <fullName evidence="7">Protein CBG16520</fullName>
    </submittedName>
</protein>
<dbReference type="EMBL" id="HE600949">
    <property type="protein sequence ID" value="CBX33073.1"/>
    <property type="molecule type" value="Genomic_DNA"/>
</dbReference>
<dbReference type="Pfam" id="PF09005">
    <property type="entry name" value="FUBP_C"/>
    <property type="match status" value="1"/>
</dbReference>
<name>E3CU55_CAEBR</name>
<feature type="compositionally biased region" description="Low complexity" evidence="5">
    <location>
        <begin position="497"/>
        <end position="521"/>
    </location>
</feature>
<feature type="region of interest" description="Disordered" evidence="5">
    <location>
        <begin position="242"/>
        <end position="267"/>
    </location>
</feature>
<evidence type="ECO:0000313" key="7">
    <source>
        <dbReference type="EMBL" id="CBX33073.1"/>
    </source>
</evidence>
<dbReference type="CDD" id="cd22398">
    <property type="entry name" value="KH-I_FUBP_rpt3"/>
    <property type="match status" value="1"/>
</dbReference>
<feature type="domain" description="K Homology" evidence="6">
    <location>
        <begin position="269"/>
        <end position="358"/>
    </location>
</feature>
<organism evidence="7 8">
    <name type="scientific">Caenorhabditis briggsae</name>
    <dbReference type="NCBI Taxonomy" id="6238"/>
    <lineage>
        <taxon>Eukaryota</taxon>
        <taxon>Metazoa</taxon>
        <taxon>Ecdysozoa</taxon>
        <taxon>Nematoda</taxon>
        <taxon>Chromadorea</taxon>
        <taxon>Rhabditida</taxon>
        <taxon>Rhabditina</taxon>
        <taxon>Rhabditomorpha</taxon>
        <taxon>Rhabditoidea</taxon>
        <taxon>Rhabditidae</taxon>
        <taxon>Peloderinae</taxon>
        <taxon>Caenorhabditis</taxon>
    </lineage>
</organism>
<dbReference type="SUPFAM" id="SSF54791">
    <property type="entry name" value="Eukaryotic type KH-domain (KH-domain type I)"/>
    <property type="match status" value="4"/>
</dbReference>
<sequence length="620" mass="66135">MNGVDSNTIQIVGADGGVGILKRPLELDFLDGKWWLWRANSFLIVECNEKCARSENALGRIRRDLIPAKKPSEVADLKMGDSGKVTDIYPVPEKVVGLVIGKGGSEIRLIQQTSGCRVQMDPDHASMNGIRNCTIEGLPDQVAIARQMITQVINRNQSDAPSGAVVGEISEEMMIPTDKIGLVIGKGGETIRTVQEQSGLRTCTVVQDSTSATGQPKPLRMVGTQAAIDTAKALVHNIMNNTQGTTPMHQRSGNQPSGGQYGGYGGQDTQAKGEVIVPRLSAGMIIGKGGEMIKRLAMETGTKIQFKPDGMFLTLNSVFVLRTQCVSVNPNSEDRVAVIMGTRDQIYQATERITEIVNRAMKNNGAPGSGTGSVASVMPGQTVFYLHVPSGKCGLVIGKGGENIKQIERETGATCGLAPAAEQKNEEEKVFEIKGTPFQVHHASHLVKIKVGEIAPNTPVPPLQGSGGGYQLQQQQQSMYGAQSGGYQGAAAQSGYIQPQQMQHQPQVQQYGLQQPQQWAPRNGGSAPQQIPGNLYQNAIPQPHAAPAAVMVSQAPADPAPAVNPATGAPDYSAQWAAYYRSIGLMDQAAMVESQMRRNQSGPGGDVSGAPQGHQQYYPQ</sequence>
<dbReference type="Proteomes" id="UP000008549">
    <property type="component" value="Unassembled WGS sequence"/>
</dbReference>
<keyword evidence="3" id="KW-0539">Nucleus</keyword>
<dbReference type="GO" id="GO:0006397">
    <property type="term" value="P:mRNA processing"/>
    <property type="evidence" value="ECO:0000318"/>
    <property type="project" value="GO_Central"/>
</dbReference>
<dbReference type="Pfam" id="PF00013">
    <property type="entry name" value="KH_1"/>
    <property type="match status" value="4"/>
</dbReference>
<keyword evidence="8" id="KW-1185">Reference proteome</keyword>
<dbReference type="AlphaFoldDB" id="E3CU55"/>
<evidence type="ECO:0000256" key="3">
    <source>
        <dbReference type="ARBA" id="ARBA00023242"/>
    </source>
</evidence>
<dbReference type="STRING" id="6238.E3CU55"/>
<dbReference type="GO" id="GO:0003729">
    <property type="term" value="F:mRNA binding"/>
    <property type="evidence" value="ECO:0000318"/>
    <property type="project" value="GO_Central"/>
</dbReference>
<dbReference type="InterPro" id="IPR015096">
    <property type="entry name" value="FUBP_C"/>
</dbReference>
<dbReference type="GO" id="GO:0000381">
    <property type="term" value="P:regulation of alternative mRNA splicing, via spliceosome"/>
    <property type="evidence" value="ECO:0000318"/>
    <property type="project" value="GO_Central"/>
</dbReference>
<feature type="domain" description="K Homology" evidence="6">
    <location>
        <begin position="167"/>
        <end position="240"/>
    </location>
</feature>
<dbReference type="KEGG" id="cbr:CBG_16520"/>
<reference evidence="7 8" key="1">
    <citation type="journal article" date="2003" name="PLoS Biol.">
        <title>The genome sequence of Caenorhabditis briggsae: a platform for comparative genomics.</title>
        <authorList>
            <person name="Stein L.D."/>
            <person name="Bao Z."/>
            <person name="Blasiar D."/>
            <person name="Blumenthal T."/>
            <person name="Brent M.R."/>
            <person name="Chen N."/>
            <person name="Chinwalla A."/>
            <person name="Clarke L."/>
            <person name="Clee C."/>
            <person name="Coghlan A."/>
            <person name="Coulson A."/>
            <person name="D'Eustachio P."/>
            <person name="Fitch D.H."/>
            <person name="Fulton L.A."/>
            <person name="Fulton R.E."/>
            <person name="Griffiths-Jones S."/>
            <person name="Harris T.W."/>
            <person name="Hillier L.W."/>
            <person name="Kamath R."/>
            <person name="Kuwabara P.E."/>
            <person name="Mardis E.R."/>
            <person name="Marra M.A."/>
            <person name="Miner T.L."/>
            <person name="Minx P."/>
            <person name="Mullikin J.C."/>
            <person name="Plumb R.W."/>
            <person name="Rogers J."/>
            <person name="Schein J.E."/>
            <person name="Sohrmann M."/>
            <person name="Spieth J."/>
            <person name="Stajich J.E."/>
            <person name="Wei C."/>
            <person name="Willey D."/>
            <person name="Wilson R.K."/>
            <person name="Durbin R."/>
            <person name="Waterston R.H."/>
        </authorList>
    </citation>
    <scope>NUCLEOTIDE SEQUENCE [LARGE SCALE GENOMIC DNA]</scope>
    <source>
        <strain evidence="7 8">AF16</strain>
    </source>
</reference>
<proteinExistence type="predicted"/>
<evidence type="ECO:0000256" key="5">
    <source>
        <dbReference type="SAM" id="MobiDB-lite"/>
    </source>
</evidence>
<dbReference type="InterPro" id="IPR004087">
    <property type="entry name" value="KH_dom"/>
</dbReference>
<feature type="compositionally biased region" description="Polar residues" evidence="5">
    <location>
        <begin position="242"/>
        <end position="257"/>
    </location>
</feature>
<dbReference type="HOGENOM" id="CLU_014285_2_1_1"/>
<dbReference type="InParanoid" id="E3CU55"/>
<dbReference type="eggNOG" id="KOG1676">
    <property type="taxonomic scope" value="Eukaryota"/>
</dbReference>
<dbReference type="SMART" id="SM00322">
    <property type="entry name" value="KH"/>
    <property type="match status" value="4"/>
</dbReference>
<keyword evidence="4" id="KW-0694">RNA-binding</keyword>
<evidence type="ECO:0000256" key="2">
    <source>
        <dbReference type="ARBA" id="ARBA00022737"/>
    </source>
</evidence>
<keyword evidence="2" id="KW-0677">Repeat</keyword>
<evidence type="ECO:0000256" key="4">
    <source>
        <dbReference type="PROSITE-ProRule" id="PRU00117"/>
    </source>
</evidence>
<evidence type="ECO:0000259" key="6">
    <source>
        <dbReference type="SMART" id="SM00322"/>
    </source>
</evidence>
<accession>E3CU55</accession>
<dbReference type="GO" id="GO:0006355">
    <property type="term" value="P:regulation of DNA-templated transcription"/>
    <property type="evidence" value="ECO:0007669"/>
    <property type="project" value="InterPro"/>
</dbReference>
<dbReference type="CTD" id="8583840"/>
<feature type="domain" description="K Homology" evidence="6">
    <location>
        <begin position="380"/>
        <end position="452"/>
    </location>
</feature>
<reference evidence="7 8" key="2">
    <citation type="journal article" date="2011" name="PLoS Genet.">
        <title>Caenorhabditis briggsae recombinant inbred line genotypes reveal inter-strain incompatibility and the evolution of recombination.</title>
        <authorList>
            <person name="Ross J.A."/>
            <person name="Koboldt D.C."/>
            <person name="Staisch J.E."/>
            <person name="Chamberlin H.M."/>
            <person name="Gupta B.P."/>
            <person name="Miller R.D."/>
            <person name="Baird S.E."/>
            <person name="Haag E.S."/>
        </authorList>
    </citation>
    <scope>NUCLEOTIDE SEQUENCE [LARGE SCALE GENOMIC DNA]</scope>
    <source>
        <strain evidence="7 8">AF16</strain>
    </source>
</reference>
<dbReference type="FunCoup" id="E3CU55">
    <property type="interactions" value="3373"/>
</dbReference>
<dbReference type="GO" id="GO:0005737">
    <property type="term" value="C:cytoplasm"/>
    <property type="evidence" value="ECO:0000318"/>
    <property type="project" value="GO_Central"/>
</dbReference>
<dbReference type="InterPro" id="IPR004088">
    <property type="entry name" value="KH_dom_type_1"/>
</dbReference>
<feature type="region of interest" description="Disordered" evidence="5">
    <location>
        <begin position="497"/>
        <end position="529"/>
    </location>
</feature>
<comment type="subcellular location">
    <subcellularLocation>
        <location evidence="1">Nucleus</location>
    </subcellularLocation>
</comment>
<dbReference type="GO" id="GO:0005634">
    <property type="term" value="C:nucleus"/>
    <property type="evidence" value="ECO:0000318"/>
    <property type="project" value="GO_Central"/>
</dbReference>
<dbReference type="InterPro" id="IPR036612">
    <property type="entry name" value="KH_dom_type_1_sf"/>
</dbReference>
<dbReference type="GeneID" id="8583840"/>
<dbReference type="PANTHER" id="PTHR10288">
    <property type="entry name" value="KH DOMAIN CONTAINING RNA BINDING PROTEIN"/>
    <property type="match status" value="1"/>
</dbReference>
<feature type="domain" description="K Homology" evidence="6">
    <location>
        <begin position="83"/>
        <end position="154"/>
    </location>
</feature>
<dbReference type="RefSeq" id="XP_045100811.1">
    <property type="nucleotide sequence ID" value="XM_045244009.1"/>
</dbReference>
<evidence type="ECO:0000313" key="8">
    <source>
        <dbReference type="Proteomes" id="UP000008549"/>
    </source>
</evidence>
<evidence type="ECO:0000256" key="1">
    <source>
        <dbReference type="ARBA" id="ARBA00004123"/>
    </source>
</evidence>